<keyword evidence="4" id="KW-0408">Iron</keyword>
<evidence type="ECO:0000256" key="4">
    <source>
        <dbReference type="ARBA" id="ARBA00023004"/>
    </source>
</evidence>
<gene>
    <name evidence="7" type="ORF">A2751_02640</name>
</gene>
<evidence type="ECO:0000313" key="8">
    <source>
        <dbReference type="Proteomes" id="UP000176864"/>
    </source>
</evidence>
<organism evidence="7 8">
    <name type="scientific">Candidatus Doudnabacteria bacterium RIFCSPHIGHO2_01_FULL_46_14</name>
    <dbReference type="NCBI Taxonomy" id="1817824"/>
    <lineage>
        <taxon>Bacteria</taxon>
        <taxon>Candidatus Doudnaibacteriota</taxon>
    </lineage>
</organism>
<comment type="cofactor">
    <cofactor evidence="1">
        <name>[4Fe-4S] cluster</name>
        <dbReference type="ChEBI" id="CHEBI:49883"/>
    </cofactor>
</comment>
<dbReference type="Gene3D" id="3.40.50.280">
    <property type="entry name" value="Cobalamin-binding domain"/>
    <property type="match status" value="1"/>
</dbReference>
<dbReference type="InterPro" id="IPR058240">
    <property type="entry name" value="rSAM_sf"/>
</dbReference>
<dbReference type="InterPro" id="IPR023404">
    <property type="entry name" value="rSAM_horseshoe"/>
</dbReference>
<dbReference type="Gene3D" id="3.80.30.20">
    <property type="entry name" value="tm_1862 like domain"/>
    <property type="match status" value="1"/>
</dbReference>
<dbReference type="EMBL" id="MFEK01000016">
    <property type="protein sequence ID" value="OGE77918.1"/>
    <property type="molecule type" value="Genomic_DNA"/>
</dbReference>
<evidence type="ECO:0000256" key="1">
    <source>
        <dbReference type="ARBA" id="ARBA00001966"/>
    </source>
</evidence>
<dbReference type="PANTHER" id="PTHR43409">
    <property type="entry name" value="ANAEROBIC MAGNESIUM-PROTOPORPHYRIN IX MONOMETHYL ESTER CYCLASE-RELATED"/>
    <property type="match status" value="1"/>
</dbReference>
<accession>A0A1F5NJX7</accession>
<proteinExistence type="predicted"/>
<evidence type="ECO:0000256" key="5">
    <source>
        <dbReference type="ARBA" id="ARBA00023014"/>
    </source>
</evidence>
<dbReference type="InterPro" id="IPR007197">
    <property type="entry name" value="rSAM"/>
</dbReference>
<keyword evidence="2" id="KW-0949">S-adenosyl-L-methionine</keyword>
<keyword evidence="5" id="KW-0411">Iron-sulfur</keyword>
<dbReference type="STRING" id="1817824.A2751_02640"/>
<protein>
    <recommendedName>
        <fullName evidence="6">B12-binding domain-containing protein</fullName>
    </recommendedName>
</protein>
<dbReference type="SFLD" id="SFLDS00029">
    <property type="entry name" value="Radical_SAM"/>
    <property type="match status" value="1"/>
</dbReference>
<dbReference type="SUPFAM" id="SSF102114">
    <property type="entry name" value="Radical SAM enzymes"/>
    <property type="match status" value="1"/>
</dbReference>
<dbReference type="GO" id="GO:0031419">
    <property type="term" value="F:cobalamin binding"/>
    <property type="evidence" value="ECO:0007669"/>
    <property type="project" value="InterPro"/>
</dbReference>
<dbReference type="Proteomes" id="UP000176864">
    <property type="component" value="Unassembled WGS sequence"/>
</dbReference>
<evidence type="ECO:0000313" key="7">
    <source>
        <dbReference type="EMBL" id="OGE77918.1"/>
    </source>
</evidence>
<sequence length="489" mass="55155">MKVVFVEHPCPVLLLGNEPWSPVRTNTWPQSQMTLAAAIANEHDVSILDLRSLESPADWRRQIGPEYLEPIRYSESILLTRHLIGDCKRISDHPADAFVFTANFTSEANAVVEAIRTAKLSWPEALILVGGSDASPEERHAFYFNAGADYIGVGDGDTALPVFLDQIKKGHRPNERIIRGGSAGVNLLNSNFSLVQKARYVESGGGPIHPGIFRNGGFAVYTEISRGCSRECWFCSARMTDLWSPPIDEVLKHLDHIIDSGCRLLMFSDDNLLLARKTEELVTIFRHIRERRIAWEFPNGLEVGLLIDSKRGGFSKELFETLFWNSESLSFFGAHRLLVPIEDALLHRSALRKLKNVQVQIRGLLERLLDTGIPFLNLAIMIGGVQESRDDRERLEDSLELINRWTHSSKTRVNFSIFCTSPLPGTGLGRAALKSKKRLSHNIEEAPELWTVFASILNGDNFTAEQTTQYRRKLLRRFHMSQDEGKVRS</sequence>
<keyword evidence="3" id="KW-0479">Metal-binding</keyword>
<name>A0A1F5NJX7_9BACT</name>
<dbReference type="SFLD" id="SFLDG01082">
    <property type="entry name" value="B12-binding_domain_containing"/>
    <property type="match status" value="1"/>
</dbReference>
<reference evidence="7 8" key="1">
    <citation type="journal article" date="2016" name="Nat. Commun.">
        <title>Thousands of microbial genomes shed light on interconnected biogeochemical processes in an aquifer system.</title>
        <authorList>
            <person name="Anantharaman K."/>
            <person name="Brown C.T."/>
            <person name="Hug L.A."/>
            <person name="Sharon I."/>
            <person name="Castelle C.J."/>
            <person name="Probst A.J."/>
            <person name="Thomas B.C."/>
            <person name="Singh A."/>
            <person name="Wilkins M.J."/>
            <person name="Karaoz U."/>
            <person name="Brodie E.L."/>
            <person name="Williams K.H."/>
            <person name="Hubbard S.S."/>
            <person name="Banfield J.F."/>
        </authorList>
    </citation>
    <scope>NUCLEOTIDE SEQUENCE [LARGE SCALE GENOMIC DNA]</scope>
</reference>
<dbReference type="InterPro" id="IPR051198">
    <property type="entry name" value="BchE-like"/>
</dbReference>
<comment type="caution">
    <text evidence="7">The sequence shown here is derived from an EMBL/GenBank/DDBJ whole genome shotgun (WGS) entry which is preliminary data.</text>
</comment>
<dbReference type="AlphaFoldDB" id="A0A1F5NJX7"/>
<dbReference type="PROSITE" id="PS51332">
    <property type="entry name" value="B12_BINDING"/>
    <property type="match status" value="1"/>
</dbReference>
<dbReference type="GO" id="GO:0003824">
    <property type="term" value="F:catalytic activity"/>
    <property type="evidence" value="ECO:0007669"/>
    <property type="project" value="InterPro"/>
</dbReference>
<dbReference type="GO" id="GO:0046872">
    <property type="term" value="F:metal ion binding"/>
    <property type="evidence" value="ECO:0007669"/>
    <property type="project" value="UniProtKB-KW"/>
</dbReference>
<dbReference type="GO" id="GO:0051536">
    <property type="term" value="F:iron-sulfur cluster binding"/>
    <property type="evidence" value="ECO:0007669"/>
    <property type="project" value="UniProtKB-KW"/>
</dbReference>
<dbReference type="InterPro" id="IPR006158">
    <property type="entry name" value="Cobalamin-bd"/>
</dbReference>
<evidence type="ECO:0000256" key="2">
    <source>
        <dbReference type="ARBA" id="ARBA00022691"/>
    </source>
</evidence>
<evidence type="ECO:0000259" key="6">
    <source>
        <dbReference type="PROSITE" id="PS51332"/>
    </source>
</evidence>
<evidence type="ECO:0000256" key="3">
    <source>
        <dbReference type="ARBA" id="ARBA00022723"/>
    </source>
</evidence>
<feature type="domain" description="B12-binding" evidence="6">
    <location>
        <begin position="30"/>
        <end position="174"/>
    </location>
</feature>